<organism evidence="1 2">
    <name type="scientific">Cerasicoccus arenae</name>
    <dbReference type="NCBI Taxonomy" id="424488"/>
    <lineage>
        <taxon>Bacteria</taxon>
        <taxon>Pseudomonadati</taxon>
        <taxon>Verrucomicrobiota</taxon>
        <taxon>Opitutia</taxon>
        <taxon>Puniceicoccales</taxon>
        <taxon>Cerasicoccaceae</taxon>
        <taxon>Cerasicoccus</taxon>
    </lineage>
</organism>
<reference evidence="1" key="1">
    <citation type="journal article" date="2014" name="Int. J. Syst. Evol. Microbiol.">
        <title>Complete genome sequence of Corynebacterium casei LMG S-19264T (=DSM 44701T), isolated from a smear-ripened cheese.</title>
        <authorList>
            <consortium name="US DOE Joint Genome Institute (JGI-PGF)"/>
            <person name="Walter F."/>
            <person name="Albersmeier A."/>
            <person name="Kalinowski J."/>
            <person name="Ruckert C."/>
        </authorList>
    </citation>
    <scope>NUCLEOTIDE SEQUENCE</scope>
    <source>
        <strain evidence="1">KCTC 12870</strain>
    </source>
</reference>
<dbReference type="EMBL" id="BMXG01000002">
    <property type="protein sequence ID" value="GHB92715.1"/>
    <property type="molecule type" value="Genomic_DNA"/>
</dbReference>
<keyword evidence="2" id="KW-1185">Reference proteome</keyword>
<sequence length="132" mass="14668">MKLAKDQLSPGQGPTVFPREQLKASQRHLRDGNCLIVAMDMPSEAMREASWGGRAIRLSTGAVRMAVSTRSLVAACIVVETAPWRFEVQIGQPVCAYSQGLEAAFDQVAQDLEHRLRPYSEQSCWEVYNCLV</sequence>
<evidence type="ECO:0000313" key="2">
    <source>
        <dbReference type="Proteomes" id="UP000642829"/>
    </source>
</evidence>
<proteinExistence type="predicted"/>
<comment type="caution">
    <text evidence="1">The sequence shown here is derived from an EMBL/GenBank/DDBJ whole genome shotgun (WGS) entry which is preliminary data.</text>
</comment>
<dbReference type="Proteomes" id="UP000642829">
    <property type="component" value="Unassembled WGS sequence"/>
</dbReference>
<evidence type="ECO:0000313" key="1">
    <source>
        <dbReference type="EMBL" id="GHB92715.1"/>
    </source>
</evidence>
<dbReference type="AlphaFoldDB" id="A0A8J3GCX6"/>
<name>A0A8J3GCX6_9BACT</name>
<gene>
    <name evidence="1" type="ORF">GCM10007047_04930</name>
</gene>
<protein>
    <submittedName>
        <fullName evidence="1">Uncharacterized protein</fullName>
    </submittedName>
</protein>
<reference evidence="1" key="2">
    <citation type="submission" date="2020-09" db="EMBL/GenBank/DDBJ databases">
        <authorList>
            <person name="Sun Q."/>
            <person name="Kim S."/>
        </authorList>
    </citation>
    <scope>NUCLEOTIDE SEQUENCE</scope>
    <source>
        <strain evidence="1">KCTC 12870</strain>
    </source>
</reference>
<accession>A0A8J3GCX6</accession>